<dbReference type="SMART" id="SM00760">
    <property type="entry name" value="Bac_DnaA_C"/>
    <property type="match status" value="1"/>
</dbReference>
<dbReference type="InterPro" id="IPR020591">
    <property type="entry name" value="Chromosome_initiator_DnaA-like"/>
</dbReference>
<evidence type="ECO:0000256" key="4">
    <source>
        <dbReference type="ARBA" id="ARBA00022741"/>
    </source>
</evidence>
<dbReference type="InterPro" id="IPR013317">
    <property type="entry name" value="DnaA_dom"/>
</dbReference>
<reference evidence="14 15" key="1">
    <citation type="submission" date="2016-10" db="EMBL/GenBank/DDBJ databases">
        <authorList>
            <person name="de Groot N.N."/>
        </authorList>
    </citation>
    <scope>NUCLEOTIDE SEQUENCE [LARGE SCALE GENOMIC DNA]</scope>
    <source>
        <strain evidence="14 15">DSM 797</strain>
    </source>
</reference>
<feature type="region of interest" description="Domain I, interacts with DnaA modulators" evidence="8">
    <location>
        <begin position="1"/>
        <end position="92"/>
    </location>
</feature>
<dbReference type="InterPro" id="IPR018312">
    <property type="entry name" value="Chromosome_initiator_DnaA_CS"/>
</dbReference>
<dbReference type="PANTHER" id="PTHR30050:SF2">
    <property type="entry name" value="CHROMOSOMAL REPLICATION INITIATOR PROTEIN DNAA"/>
    <property type="match status" value="1"/>
</dbReference>
<dbReference type="InterPro" id="IPR024633">
    <property type="entry name" value="DnaA_N_dom"/>
</dbReference>
<dbReference type="InterPro" id="IPR010921">
    <property type="entry name" value="Trp_repressor/repl_initiator"/>
</dbReference>
<dbReference type="SMART" id="SM00382">
    <property type="entry name" value="AAA"/>
    <property type="match status" value="1"/>
</dbReference>
<comment type="caution">
    <text evidence="8">Lacks conserved residue(s) required for the propagation of feature annotation.</text>
</comment>
<keyword evidence="5 8" id="KW-0067">ATP-binding</keyword>
<dbReference type="SUPFAM" id="SSF48295">
    <property type="entry name" value="TrpR-like"/>
    <property type="match status" value="1"/>
</dbReference>
<feature type="binding site" evidence="8">
    <location>
        <position position="149"/>
    </location>
    <ligand>
        <name>ATP</name>
        <dbReference type="ChEBI" id="CHEBI:30616"/>
    </ligand>
</feature>
<dbReference type="GO" id="GO:0003688">
    <property type="term" value="F:DNA replication origin binding"/>
    <property type="evidence" value="ECO:0007669"/>
    <property type="project" value="UniProtKB-UniRule"/>
</dbReference>
<evidence type="ECO:0000256" key="1">
    <source>
        <dbReference type="ARBA" id="ARBA00006583"/>
    </source>
</evidence>
<feature type="binding site" evidence="8">
    <location>
        <position position="150"/>
    </location>
    <ligand>
        <name>ATP</name>
        <dbReference type="ChEBI" id="CHEBI:30616"/>
    </ligand>
</feature>
<dbReference type="PRINTS" id="PR00051">
    <property type="entry name" value="DNAA"/>
</dbReference>
<evidence type="ECO:0000256" key="9">
    <source>
        <dbReference type="NCBIfam" id="TIGR00362"/>
    </source>
</evidence>
<keyword evidence="7 8" id="KW-0238">DNA-binding</keyword>
<feature type="region of interest" description="Domain IV, binds dsDNA" evidence="8">
    <location>
        <begin position="319"/>
        <end position="439"/>
    </location>
</feature>
<evidence type="ECO:0000256" key="5">
    <source>
        <dbReference type="ARBA" id="ARBA00022840"/>
    </source>
</evidence>
<keyword evidence="6 8" id="KW-0446">Lipid-binding</keyword>
<dbReference type="Pfam" id="PF11638">
    <property type="entry name" value="DnaA_N"/>
    <property type="match status" value="1"/>
</dbReference>
<dbReference type="NCBIfam" id="NF010686">
    <property type="entry name" value="PRK14086.1"/>
    <property type="match status" value="1"/>
</dbReference>
<organism evidence="14 15">
    <name type="scientific">Romboutsia lituseburensis DSM 797</name>
    <dbReference type="NCBI Taxonomy" id="1121325"/>
    <lineage>
        <taxon>Bacteria</taxon>
        <taxon>Bacillati</taxon>
        <taxon>Bacillota</taxon>
        <taxon>Clostridia</taxon>
        <taxon>Peptostreptococcales</taxon>
        <taxon>Peptostreptococcaceae</taxon>
        <taxon>Romboutsia</taxon>
    </lineage>
</organism>
<dbReference type="Gene3D" id="3.40.50.300">
    <property type="entry name" value="P-loop containing nucleotide triphosphate hydrolases"/>
    <property type="match status" value="1"/>
</dbReference>
<comment type="similarity">
    <text evidence="1 8 11">Belongs to the DnaA family.</text>
</comment>
<dbReference type="Proteomes" id="UP000199068">
    <property type="component" value="Unassembled WGS sequence"/>
</dbReference>
<comment type="subcellular location">
    <subcellularLocation>
        <location evidence="8">Cytoplasm</location>
    </subcellularLocation>
</comment>
<comment type="domain">
    <text evidence="8">Domain I is involved in oligomerization and binding regulators, domain II is flexibile and of varying length in different bacteria, domain III forms the AAA+ region, while domain IV binds dsDNA.</text>
</comment>
<dbReference type="Gene3D" id="1.10.8.60">
    <property type="match status" value="1"/>
</dbReference>
<dbReference type="InterPro" id="IPR003593">
    <property type="entry name" value="AAA+_ATPase"/>
</dbReference>
<accession>A0A1G9U652</accession>
<feature type="binding site" evidence="8">
    <location>
        <position position="148"/>
    </location>
    <ligand>
        <name>ATP</name>
        <dbReference type="ChEBI" id="CHEBI:30616"/>
    </ligand>
</feature>
<dbReference type="FunFam" id="1.10.8.60:FF:000003">
    <property type="entry name" value="Chromosomal replication initiator protein DnaA"/>
    <property type="match status" value="1"/>
</dbReference>
<dbReference type="STRING" id="1121325.SAMN04515677_11511"/>
<evidence type="ECO:0000313" key="14">
    <source>
        <dbReference type="EMBL" id="SDM55358.1"/>
    </source>
</evidence>
<protein>
    <recommendedName>
        <fullName evidence="8 9">Chromosomal replication initiator protein DnaA</fullName>
    </recommendedName>
</protein>
<evidence type="ECO:0000256" key="2">
    <source>
        <dbReference type="ARBA" id="ARBA00022490"/>
    </source>
</evidence>
<dbReference type="PROSITE" id="PS01008">
    <property type="entry name" value="DNAA"/>
    <property type="match status" value="1"/>
</dbReference>
<evidence type="ECO:0000313" key="15">
    <source>
        <dbReference type="Proteomes" id="UP000199068"/>
    </source>
</evidence>
<keyword evidence="4 8" id="KW-0547">Nucleotide-binding</keyword>
<dbReference type="InterPro" id="IPR013159">
    <property type="entry name" value="DnaA_C"/>
</dbReference>
<evidence type="ECO:0000256" key="8">
    <source>
        <dbReference type="HAMAP-Rule" id="MF_00377"/>
    </source>
</evidence>
<gene>
    <name evidence="8" type="primary">dnaA</name>
    <name evidence="14" type="ORF">SAMN04515677_11511</name>
</gene>
<keyword evidence="2 8" id="KW-0963">Cytoplasm</keyword>
<sequence>MDIVSLWDKTLQLIKGELSPPSFNAFFKQIVPLKIYMSDLILLVPNDFTKSILEDRYLNLIESSVNQLSLKKYKVKFVLSEKDVEGLDEENKLTKSKSSYPNLNPKYTFDTFVIGNSNRFAHAACVAVAESPAKAYNPLFLYGGVGLGKTHLMHAIGHHIMTQKKDPKVVYVSSEKFTNELINSIKDDRNEEFRNKYRNVDILLIDDIQFIAGKERTQEEFFHTFNSLHEANKQIIISSDRPPKEIPTLEDRLRSRFEMGLITDIQAPDFETRIAILRKKAQMENIEVSNEVTTYIAKNIKSNIRELEGALTRVIAYSSLTNRNISFELAAEALKDIITTTKTEEITVNRIKEKIATVFDLKMEDFNSKKRTRSIAYPRQIAMYLSRELTDLSLPKIGEEFGGRDHTTVIHAHDKIIKDIQANEEIKMKIDKIISDLKG</sequence>
<evidence type="ECO:0000256" key="7">
    <source>
        <dbReference type="ARBA" id="ARBA00023125"/>
    </source>
</evidence>
<dbReference type="FunFam" id="3.40.50.300:FF:000150">
    <property type="entry name" value="Chromosomal replication initiator protein DnaA"/>
    <property type="match status" value="1"/>
</dbReference>
<dbReference type="GO" id="GO:0006275">
    <property type="term" value="P:regulation of DNA replication"/>
    <property type="evidence" value="ECO:0007669"/>
    <property type="project" value="UniProtKB-UniRule"/>
</dbReference>
<dbReference type="AlphaFoldDB" id="A0A1G9U652"/>
<dbReference type="SUPFAM" id="SSF52540">
    <property type="entry name" value="P-loop containing nucleoside triphosphate hydrolases"/>
    <property type="match status" value="1"/>
</dbReference>
<feature type="domain" description="AAA+ ATPase" evidence="12">
    <location>
        <begin position="135"/>
        <end position="263"/>
    </location>
</feature>
<dbReference type="HAMAP" id="MF_00377">
    <property type="entry name" value="DnaA_bact"/>
    <property type="match status" value="1"/>
</dbReference>
<feature type="domain" description="Chromosomal replication initiator DnaA C-terminal" evidence="13">
    <location>
        <begin position="347"/>
        <end position="416"/>
    </location>
</feature>
<dbReference type="CDD" id="cd00009">
    <property type="entry name" value="AAA"/>
    <property type="match status" value="1"/>
</dbReference>
<keyword evidence="15" id="KW-1185">Reference proteome</keyword>
<evidence type="ECO:0000256" key="3">
    <source>
        <dbReference type="ARBA" id="ARBA00022705"/>
    </source>
</evidence>
<dbReference type="GO" id="GO:0005524">
    <property type="term" value="F:ATP binding"/>
    <property type="evidence" value="ECO:0007669"/>
    <property type="project" value="UniProtKB-UniRule"/>
</dbReference>
<comment type="subunit">
    <text evidence="8">Oligomerizes as a right-handed, spiral filament on DNA at oriC.</text>
</comment>
<dbReference type="GO" id="GO:0005886">
    <property type="term" value="C:plasma membrane"/>
    <property type="evidence" value="ECO:0007669"/>
    <property type="project" value="TreeGrafter"/>
</dbReference>
<proteinExistence type="inferred from homology"/>
<keyword evidence="3 8" id="KW-0235">DNA replication</keyword>
<dbReference type="Gene3D" id="1.10.1750.10">
    <property type="match status" value="1"/>
</dbReference>
<dbReference type="InterPro" id="IPR038454">
    <property type="entry name" value="DnaA_N_sf"/>
</dbReference>
<feature type="binding site" evidence="8">
    <location>
        <position position="146"/>
    </location>
    <ligand>
        <name>ATP</name>
        <dbReference type="ChEBI" id="CHEBI:30616"/>
    </ligand>
</feature>
<dbReference type="GO" id="GO:0008289">
    <property type="term" value="F:lipid binding"/>
    <property type="evidence" value="ECO:0007669"/>
    <property type="project" value="UniProtKB-KW"/>
</dbReference>
<evidence type="ECO:0000259" key="12">
    <source>
        <dbReference type="SMART" id="SM00382"/>
    </source>
</evidence>
<dbReference type="NCBIfam" id="TIGR00362">
    <property type="entry name" value="DnaA"/>
    <property type="match status" value="1"/>
</dbReference>
<dbReference type="InterPro" id="IPR001957">
    <property type="entry name" value="Chromosome_initiator_DnaA"/>
</dbReference>
<dbReference type="EMBL" id="FNGW01000015">
    <property type="protein sequence ID" value="SDM55358.1"/>
    <property type="molecule type" value="Genomic_DNA"/>
</dbReference>
<evidence type="ECO:0000256" key="6">
    <source>
        <dbReference type="ARBA" id="ARBA00023121"/>
    </source>
</evidence>
<evidence type="ECO:0000259" key="13">
    <source>
        <dbReference type="SMART" id="SM00760"/>
    </source>
</evidence>
<dbReference type="GO" id="GO:0005737">
    <property type="term" value="C:cytoplasm"/>
    <property type="evidence" value="ECO:0007669"/>
    <property type="project" value="UniProtKB-SubCell"/>
</dbReference>
<dbReference type="PANTHER" id="PTHR30050">
    <property type="entry name" value="CHROMOSOMAL REPLICATION INITIATOR PROTEIN DNAA"/>
    <property type="match status" value="1"/>
</dbReference>
<dbReference type="CDD" id="cd06571">
    <property type="entry name" value="Bac_DnaA_C"/>
    <property type="match status" value="1"/>
</dbReference>
<dbReference type="RefSeq" id="WP_092727763.1">
    <property type="nucleotide sequence ID" value="NZ_FNGW01000015.1"/>
</dbReference>
<name>A0A1G9U652_9FIRM</name>
<evidence type="ECO:0000256" key="10">
    <source>
        <dbReference type="RuleBase" id="RU000577"/>
    </source>
</evidence>
<feature type="region of interest" description="Domain III, AAA+ region" evidence="8">
    <location>
        <begin position="102"/>
        <end position="318"/>
    </location>
</feature>
<dbReference type="InterPro" id="IPR027417">
    <property type="entry name" value="P-loop_NTPase"/>
</dbReference>
<comment type="function">
    <text evidence="8 10">Plays an essential role in the initiation and regulation of chromosomal replication. ATP-DnaA binds to the origin of replication (oriC) to initiate formation of the DNA replication initiation complex once per cell cycle. Binds the DnaA box (a 9 base pair repeat at the origin) and separates the double-stranded (ds)DNA. Forms a right-handed helical filament on oriC DNA; dsDNA binds to the exterior of the filament while single-stranded (ss)DNA is stabiized in the filament's interior. The ATP-DnaA-oriC complex binds and stabilizes one strand of the AT-rich DNA unwinding element (DUE), permitting loading of DNA polymerase. After initiation quickly degrades to an ADP-DnaA complex that is not apt for DNA replication. Binds acidic phospholipids.</text>
</comment>
<evidence type="ECO:0000256" key="11">
    <source>
        <dbReference type="RuleBase" id="RU004227"/>
    </source>
</evidence>
<dbReference type="Gene3D" id="3.30.300.180">
    <property type="match status" value="1"/>
</dbReference>
<dbReference type="Pfam" id="PF08299">
    <property type="entry name" value="Bac_DnaA_C"/>
    <property type="match status" value="1"/>
</dbReference>
<dbReference type="GO" id="GO:0006270">
    <property type="term" value="P:DNA replication initiation"/>
    <property type="evidence" value="ECO:0007669"/>
    <property type="project" value="UniProtKB-UniRule"/>
</dbReference>
<dbReference type="Pfam" id="PF00308">
    <property type="entry name" value="Bac_DnaA"/>
    <property type="match status" value="1"/>
</dbReference>